<reference evidence="2 4" key="2">
    <citation type="submission" date="2020-08" db="EMBL/GenBank/DDBJ databases">
        <title>Genomic Encyclopedia of Type Strains, Phase IV (KMG-IV): sequencing the most valuable type-strain genomes for metagenomic binning, comparative biology and taxonomic classification.</title>
        <authorList>
            <person name="Goeker M."/>
        </authorList>
    </citation>
    <scope>NUCLEOTIDE SEQUENCE [LARGE SCALE GENOMIC DNA]</scope>
    <source>
        <strain evidence="2 4">DSM 10368</strain>
    </source>
</reference>
<evidence type="ECO:0000313" key="2">
    <source>
        <dbReference type="EMBL" id="MBB3706226.1"/>
    </source>
</evidence>
<dbReference type="EMBL" id="JACICB010000008">
    <property type="protein sequence ID" value="MBB3706226.1"/>
    <property type="molecule type" value="Genomic_DNA"/>
</dbReference>
<dbReference type="Proteomes" id="UP000075755">
    <property type="component" value="Chromosome"/>
</dbReference>
<reference evidence="1 3" key="1">
    <citation type="submission" date="2016-03" db="EMBL/GenBank/DDBJ databases">
        <title>Complete genome of Aminobacter aminovorans KCTC 2477.</title>
        <authorList>
            <person name="Kim K.M."/>
        </authorList>
    </citation>
    <scope>NUCLEOTIDE SEQUENCE [LARGE SCALE GENOMIC DNA]</scope>
    <source>
        <strain evidence="1 3">KCTC 2477</strain>
    </source>
</reference>
<protein>
    <submittedName>
        <fullName evidence="1">Uncharacterized protein</fullName>
    </submittedName>
</protein>
<gene>
    <name evidence="1" type="ORF">AA2016_4311</name>
    <name evidence="2" type="ORF">FHS67_002546</name>
</gene>
<evidence type="ECO:0000313" key="1">
    <source>
        <dbReference type="EMBL" id="AMS43226.1"/>
    </source>
</evidence>
<organism evidence="1 3">
    <name type="scientific">Aminobacter aminovorans</name>
    <name type="common">Chelatobacter heintzii</name>
    <dbReference type="NCBI Taxonomy" id="83263"/>
    <lineage>
        <taxon>Bacteria</taxon>
        <taxon>Pseudomonadati</taxon>
        <taxon>Pseudomonadota</taxon>
        <taxon>Alphaproteobacteria</taxon>
        <taxon>Hyphomicrobiales</taxon>
        <taxon>Phyllobacteriaceae</taxon>
        <taxon>Aminobacter</taxon>
    </lineage>
</organism>
<dbReference type="EMBL" id="CP015005">
    <property type="protein sequence ID" value="AMS43226.1"/>
    <property type="molecule type" value="Genomic_DNA"/>
</dbReference>
<evidence type="ECO:0000313" key="3">
    <source>
        <dbReference type="Proteomes" id="UP000075755"/>
    </source>
</evidence>
<accession>A0AAC8YS10</accession>
<proteinExistence type="predicted"/>
<evidence type="ECO:0000313" key="4">
    <source>
        <dbReference type="Proteomes" id="UP000577697"/>
    </source>
</evidence>
<dbReference type="KEGG" id="aak:AA2016_4311"/>
<dbReference type="RefSeq" id="WP_067963620.1">
    <property type="nucleotide sequence ID" value="NZ_CP015005.1"/>
</dbReference>
<name>A0AAC8YS10_AMIAI</name>
<keyword evidence="4" id="KW-1185">Reference proteome</keyword>
<dbReference type="Proteomes" id="UP000577697">
    <property type="component" value="Unassembled WGS sequence"/>
</dbReference>
<sequence length="86" mass="9543">MTSRTIETVVHFASAFSFAGIAGQQPAGAYRVDRDEELIESVSRVAWLRTKTFFHLPAIDTPGPKQQMVPINPADLEAALERDRQS</sequence>
<dbReference type="AlphaFoldDB" id="A0AAC8YS10"/>